<dbReference type="RefSeq" id="WP_310764453.1">
    <property type="nucleotide sequence ID" value="NZ_CP134050.1"/>
</dbReference>
<proteinExistence type="predicted"/>
<dbReference type="Pfam" id="PF01522">
    <property type="entry name" value="Polysacc_deac_1"/>
    <property type="match status" value="1"/>
</dbReference>
<dbReference type="InterPro" id="IPR011330">
    <property type="entry name" value="Glyco_hydro/deAcase_b/a-brl"/>
</dbReference>
<keyword evidence="3" id="KW-1185">Reference proteome</keyword>
<sequence>MSEPRLQWPNGARCAVMLSFDMDAETIWANGNKHIEGGSQFIRSLSIGQYGPLRSVPRILELLRKYDLPATFFVPAWVAETYPEPFVAIAKEGHELGHHGYLHERFVDLSSEEQLDIIQRSQDIFKRMVGKEARGFRTPSGDWAKQTPQLLHDAGFLYSSSMRGDDRPYRTVLNGEESDFIEIPPRWELDDYVQFGYNLYPAEPAGQDRISSHEYVLDNFKQEFDGYYRYGLCYVLMMHPQIIGKPGRILMLEQLIQHIKSHPDVWFATGEQIAEWWREKY</sequence>
<evidence type="ECO:0000259" key="1">
    <source>
        <dbReference type="PROSITE" id="PS51677"/>
    </source>
</evidence>
<feature type="domain" description="NodB homology" evidence="1">
    <location>
        <begin position="41"/>
        <end position="268"/>
    </location>
</feature>
<evidence type="ECO:0000313" key="2">
    <source>
        <dbReference type="EMBL" id="WNC12938.1"/>
    </source>
</evidence>
<dbReference type="Gene3D" id="3.20.20.370">
    <property type="entry name" value="Glycoside hydrolase/deacetylase"/>
    <property type="match status" value="1"/>
</dbReference>
<dbReference type="InterPro" id="IPR002509">
    <property type="entry name" value="NODB_dom"/>
</dbReference>
<dbReference type="PROSITE" id="PS51677">
    <property type="entry name" value="NODB"/>
    <property type="match status" value="1"/>
</dbReference>
<dbReference type="InterPro" id="IPR037950">
    <property type="entry name" value="PgdA-like"/>
</dbReference>
<evidence type="ECO:0000313" key="3">
    <source>
        <dbReference type="Proteomes" id="UP001256827"/>
    </source>
</evidence>
<gene>
    <name evidence="2" type="ORF">RGB73_19710</name>
</gene>
<organism evidence="2 3">
    <name type="scientific">Brevibacillus brevis</name>
    <name type="common">Bacillus brevis</name>
    <dbReference type="NCBI Taxonomy" id="1393"/>
    <lineage>
        <taxon>Bacteria</taxon>
        <taxon>Bacillati</taxon>
        <taxon>Bacillota</taxon>
        <taxon>Bacilli</taxon>
        <taxon>Bacillales</taxon>
        <taxon>Paenibacillaceae</taxon>
        <taxon>Brevibacillus</taxon>
    </lineage>
</organism>
<reference evidence="2 3" key="1">
    <citation type="submission" date="2023-09" db="EMBL/GenBank/DDBJ databases">
        <title>Complete Genome and Methylome dissection of Bacillus brevis NEB573 original source of BbsI restriction endonuclease.</title>
        <authorList>
            <person name="Fomenkov A."/>
            <person name="Roberts R.D."/>
        </authorList>
    </citation>
    <scope>NUCLEOTIDE SEQUENCE [LARGE SCALE GENOMIC DNA]</scope>
    <source>
        <strain evidence="2 3">NEB573</strain>
    </source>
</reference>
<dbReference type="PANTHER" id="PTHR47561">
    <property type="entry name" value="POLYSACCHARIDE DEACETYLASE FAMILY PROTEIN (AFU_ORTHOLOGUE AFUA_6G05030)"/>
    <property type="match status" value="1"/>
</dbReference>
<name>A0ABY9SYM7_BREBE</name>
<accession>A0ABY9SYM7</accession>
<dbReference type="EMBL" id="CP134050">
    <property type="protein sequence ID" value="WNC12938.1"/>
    <property type="molecule type" value="Genomic_DNA"/>
</dbReference>
<dbReference type="PANTHER" id="PTHR47561:SF1">
    <property type="entry name" value="POLYSACCHARIDE DEACETYLASE FAMILY PROTEIN (AFU_ORTHOLOGUE AFUA_6G05030)"/>
    <property type="match status" value="1"/>
</dbReference>
<dbReference type="Proteomes" id="UP001256827">
    <property type="component" value="Chromosome"/>
</dbReference>
<dbReference type="CDD" id="cd10938">
    <property type="entry name" value="CE4_HpPgdA_like"/>
    <property type="match status" value="1"/>
</dbReference>
<protein>
    <submittedName>
        <fullName evidence="2">Polysaccharide deacetylase</fullName>
    </submittedName>
</protein>
<dbReference type="SUPFAM" id="SSF88713">
    <property type="entry name" value="Glycoside hydrolase/deacetylase"/>
    <property type="match status" value="1"/>
</dbReference>